<evidence type="ECO:0000313" key="2">
    <source>
        <dbReference type="Proteomes" id="UP001597183"/>
    </source>
</evidence>
<proteinExistence type="predicted"/>
<evidence type="ECO:0000313" key="1">
    <source>
        <dbReference type="EMBL" id="MFD1366135.1"/>
    </source>
</evidence>
<organism evidence="1 2">
    <name type="scientific">Actinoplanes sichuanensis</name>
    <dbReference type="NCBI Taxonomy" id="512349"/>
    <lineage>
        <taxon>Bacteria</taxon>
        <taxon>Bacillati</taxon>
        <taxon>Actinomycetota</taxon>
        <taxon>Actinomycetes</taxon>
        <taxon>Micromonosporales</taxon>
        <taxon>Micromonosporaceae</taxon>
        <taxon>Actinoplanes</taxon>
    </lineage>
</organism>
<keyword evidence="2" id="KW-1185">Reference proteome</keyword>
<sequence>MGAVIQELRNARVSEQPFFDDIRFSRNVEYAASVVRIMDTGNHILEGRQRDRFLEALRIAAGRGVRIQILLLDPDAKATEQRAEEITPVDVRRVIVENLRYLHHCRDAMIPTHADNLMVKTYDALPAFQLHQWDDRALISFYPVGTRASASPHLEINVGSSLGQFAERRFHELWHNEITTTLDQWWMTELSFCRDGAWIASREVRYVEHRGDSYIDGSHIADLLIDFGREHITAEGRPGRRPCDVACGYTLTRLQSDVDHYDQIIAEFTQKYGETDRRHSAEPVILRLELMDPDGQPAA</sequence>
<gene>
    <name evidence="1" type="ORF">ACFQ5G_12345</name>
</gene>
<comment type="caution">
    <text evidence="1">The sequence shown here is derived from an EMBL/GenBank/DDBJ whole genome shotgun (WGS) entry which is preliminary data.</text>
</comment>
<dbReference type="EMBL" id="JBHTMK010000016">
    <property type="protein sequence ID" value="MFD1366135.1"/>
    <property type="molecule type" value="Genomic_DNA"/>
</dbReference>
<accession>A0ABW4A7A4</accession>
<protein>
    <submittedName>
        <fullName evidence="1">Uncharacterized protein</fullName>
    </submittedName>
</protein>
<dbReference type="RefSeq" id="WP_317786583.1">
    <property type="nucleotide sequence ID" value="NZ_AP028461.1"/>
</dbReference>
<name>A0ABW4A7A4_9ACTN</name>
<dbReference type="Proteomes" id="UP001597183">
    <property type="component" value="Unassembled WGS sequence"/>
</dbReference>
<reference evidence="2" key="1">
    <citation type="journal article" date="2019" name="Int. J. Syst. Evol. Microbiol.">
        <title>The Global Catalogue of Microorganisms (GCM) 10K type strain sequencing project: providing services to taxonomists for standard genome sequencing and annotation.</title>
        <authorList>
            <consortium name="The Broad Institute Genomics Platform"/>
            <consortium name="The Broad Institute Genome Sequencing Center for Infectious Disease"/>
            <person name="Wu L."/>
            <person name="Ma J."/>
        </authorList>
    </citation>
    <scope>NUCLEOTIDE SEQUENCE [LARGE SCALE GENOMIC DNA]</scope>
    <source>
        <strain evidence="2">CCM 7526</strain>
    </source>
</reference>